<dbReference type="InterPro" id="IPR056884">
    <property type="entry name" value="NPHP3-like_N"/>
</dbReference>
<sequence length="143" mass="15837">MATEKDRDEKILLKLQEESLSRCLKTITKAIPEIPKPLDHRHAFEDKKGKVLPETCVWLHRHPAYNQIVSSGGNNLLWIRGDPGRGKSMLTLSLIDELTAAAAFANQESGNANATSTTVLYFFFAHGDYGLGPAVALMRSLLF</sequence>
<dbReference type="OrthoDB" id="21416at2759"/>
<organism evidence="3 4">
    <name type="scientific">Lepidopterella palustris CBS 459.81</name>
    <dbReference type="NCBI Taxonomy" id="1314670"/>
    <lineage>
        <taxon>Eukaryota</taxon>
        <taxon>Fungi</taxon>
        <taxon>Dikarya</taxon>
        <taxon>Ascomycota</taxon>
        <taxon>Pezizomycotina</taxon>
        <taxon>Dothideomycetes</taxon>
        <taxon>Pleosporomycetidae</taxon>
        <taxon>Mytilinidiales</taxon>
        <taxon>Argynnaceae</taxon>
        <taxon>Lepidopterella</taxon>
    </lineage>
</organism>
<proteinExistence type="predicted"/>
<dbReference type="EMBL" id="KV745388">
    <property type="protein sequence ID" value="OCK74937.1"/>
    <property type="molecule type" value="Genomic_DNA"/>
</dbReference>
<feature type="domain" description="Nephrocystin 3-like N-terminal" evidence="2">
    <location>
        <begin position="54"/>
        <end position="142"/>
    </location>
</feature>
<evidence type="ECO:0000256" key="1">
    <source>
        <dbReference type="ARBA" id="ARBA00022737"/>
    </source>
</evidence>
<reference evidence="3 4" key="1">
    <citation type="journal article" date="2016" name="Nat. Commun.">
        <title>Ectomycorrhizal ecology is imprinted in the genome of the dominant symbiotic fungus Cenococcum geophilum.</title>
        <authorList>
            <consortium name="DOE Joint Genome Institute"/>
            <person name="Peter M."/>
            <person name="Kohler A."/>
            <person name="Ohm R.A."/>
            <person name="Kuo A."/>
            <person name="Krutzmann J."/>
            <person name="Morin E."/>
            <person name="Arend M."/>
            <person name="Barry K.W."/>
            <person name="Binder M."/>
            <person name="Choi C."/>
            <person name="Clum A."/>
            <person name="Copeland A."/>
            <person name="Grisel N."/>
            <person name="Haridas S."/>
            <person name="Kipfer T."/>
            <person name="LaButti K."/>
            <person name="Lindquist E."/>
            <person name="Lipzen A."/>
            <person name="Maire R."/>
            <person name="Meier B."/>
            <person name="Mihaltcheva S."/>
            <person name="Molinier V."/>
            <person name="Murat C."/>
            <person name="Poggeler S."/>
            <person name="Quandt C.A."/>
            <person name="Sperisen C."/>
            <person name="Tritt A."/>
            <person name="Tisserant E."/>
            <person name="Crous P.W."/>
            <person name="Henrissat B."/>
            <person name="Nehls U."/>
            <person name="Egli S."/>
            <person name="Spatafora J.W."/>
            <person name="Grigoriev I.V."/>
            <person name="Martin F.M."/>
        </authorList>
    </citation>
    <scope>NUCLEOTIDE SEQUENCE [LARGE SCALE GENOMIC DNA]</scope>
    <source>
        <strain evidence="3 4">CBS 459.81</strain>
    </source>
</reference>
<keyword evidence="4" id="KW-1185">Reference proteome</keyword>
<name>A0A8E2E083_9PEZI</name>
<keyword evidence="1" id="KW-0677">Repeat</keyword>
<protein>
    <recommendedName>
        <fullName evidence="2">Nephrocystin 3-like N-terminal domain-containing protein</fullName>
    </recommendedName>
</protein>
<dbReference type="Proteomes" id="UP000250266">
    <property type="component" value="Unassembled WGS sequence"/>
</dbReference>
<dbReference type="AlphaFoldDB" id="A0A8E2E083"/>
<evidence type="ECO:0000259" key="2">
    <source>
        <dbReference type="Pfam" id="PF24883"/>
    </source>
</evidence>
<evidence type="ECO:0000313" key="4">
    <source>
        <dbReference type="Proteomes" id="UP000250266"/>
    </source>
</evidence>
<evidence type="ECO:0000313" key="3">
    <source>
        <dbReference type="EMBL" id="OCK74937.1"/>
    </source>
</evidence>
<dbReference type="Pfam" id="PF24883">
    <property type="entry name" value="NPHP3_N"/>
    <property type="match status" value="1"/>
</dbReference>
<accession>A0A8E2E083</accession>
<dbReference type="PANTHER" id="PTHR10039">
    <property type="entry name" value="AMELOGENIN"/>
    <property type="match status" value="1"/>
</dbReference>
<gene>
    <name evidence="3" type="ORF">K432DRAFT_409447</name>
</gene>